<dbReference type="SUPFAM" id="SSF51011">
    <property type="entry name" value="Glycosyl hydrolase domain"/>
    <property type="match status" value="1"/>
</dbReference>
<accession>A0A9D1J183</accession>
<dbReference type="GO" id="GO:0005975">
    <property type="term" value="P:carbohydrate metabolic process"/>
    <property type="evidence" value="ECO:0007669"/>
    <property type="project" value="InterPro"/>
</dbReference>
<evidence type="ECO:0000256" key="3">
    <source>
        <dbReference type="ARBA" id="ARBA00023295"/>
    </source>
</evidence>
<evidence type="ECO:0000259" key="5">
    <source>
        <dbReference type="Pfam" id="PF01229"/>
    </source>
</evidence>
<proteinExistence type="inferred from homology"/>
<dbReference type="AlphaFoldDB" id="A0A9D1J183"/>
<evidence type="ECO:0000313" key="6">
    <source>
        <dbReference type="EMBL" id="HIR56799.1"/>
    </source>
</evidence>
<feature type="domain" description="Glycosyl hydrolases family 39 N-terminal catalytic" evidence="5">
    <location>
        <begin position="11"/>
        <end position="505"/>
    </location>
</feature>
<keyword evidence="3" id="KW-0326">Glycosidase</keyword>
<evidence type="ECO:0000256" key="2">
    <source>
        <dbReference type="ARBA" id="ARBA00022801"/>
    </source>
</evidence>
<protein>
    <recommendedName>
        <fullName evidence="5">Glycosyl hydrolases family 39 N-terminal catalytic domain-containing protein</fullName>
    </recommendedName>
</protein>
<comment type="caution">
    <text evidence="6">The sequence shown here is derived from an EMBL/GenBank/DDBJ whole genome shotgun (WGS) entry which is preliminary data.</text>
</comment>
<evidence type="ECO:0000256" key="1">
    <source>
        <dbReference type="ARBA" id="ARBA00008875"/>
    </source>
</evidence>
<dbReference type="GO" id="GO:0004553">
    <property type="term" value="F:hydrolase activity, hydrolyzing O-glycosyl compounds"/>
    <property type="evidence" value="ECO:0007669"/>
    <property type="project" value="InterPro"/>
</dbReference>
<dbReference type="PANTHER" id="PTHR12631:SF8">
    <property type="entry name" value="ALPHA-L-IDURONIDASE"/>
    <property type="match status" value="1"/>
</dbReference>
<dbReference type="InterPro" id="IPR049166">
    <property type="entry name" value="GH39_cat"/>
</dbReference>
<dbReference type="EMBL" id="DVHF01000046">
    <property type="protein sequence ID" value="HIR56799.1"/>
    <property type="molecule type" value="Genomic_DNA"/>
</dbReference>
<dbReference type="PRINTS" id="PR00745">
    <property type="entry name" value="GLHYDRLASE39"/>
</dbReference>
<dbReference type="InterPro" id="IPR017853">
    <property type="entry name" value="GH"/>
</dbReference>
<dbReference type="Gene3D" id="3.20.20.80">
    <property type="entry name" value="Glycosidases"/>
    <property type="match status" value="1"/>
</dbReference>
<evidence type="ECO:0000313" key="7">
    <source>
        <dbReference type="Proteomes" id="UP000886785"/>
    </source>
</evidence>
<comment type="similarity">
    <text evidence="1">Belongs to the glycosyl hydrolase 39 family.</text>
</comment>
<dbReference type="InterPro" id="IPR000514">
    <property type="entry name" value="Glyco_hydro_39"/>
</dbReference>
<organism evidence="6 7">
    <name type="scientific">Candidatus Gallacutalibacter pullicola</name>
    <dbReference type="NCBI Taxonomy" id="2840830"/>
    <lineage>
        <taxon>Bacteria</taxon>
        <taxon>Bacillati</taxon>
        <taxon>Bacillota</taxon>
        <taxon>Clostridia</taxon>
        <taxon>Eubacteriales</taxon>
        <taxon>Candidatus Gallacutalibacter</taxon>
    </lineage>
</organism>
<dbReference type="Pfam" id="PF01229">
    <property type="entry name" value="Glyco_hydro_39"/>
    <property type="match status" value="1"/>
</dbReference>
<dbReference type="SUPFAM" id="SSF51445">
    <property type="entry name" value="(Trans)glycosidases"/>
    <property type="match status" value="1"/>
</dbReference>
<feature type="active site" description="Proton donor" evidence="4">
    <location>
        <position position="184"/>
    </location>
</feature>
<dbReference type="InterPro" id="IPR051923">
    <property type="entry name" value="Glycosyl_Hydrolase_39"/>
</dbReference>
<dbReference type="Proteomes" id="UP000886785">
    <property type="component" value="Unassembled WGS sequence"/>
</dbReference>
<name>A0A9D1J183_9FIRM</name>
<reference evidence="6" key="1">
    <citation type="submission" date="2020-10" db="EMBL/GenBank/DDBJ databases">
        <authorList>
            <person name="Gilroy R."/>
        </authorList>
    </citation>
    <scope>NUCLEOTIDE SEQUENCE</scope>
    <source>
        <strain evidence="6">ChiSjej1B19-7085</strain>
    </source>
</reference>
<evidence type="ECO:0000256" key="4">
    <source>
        <dbReference type="PIRSR" id="PIRSR600514-1"/>
    </source>
</evidence>
<gene>
    <name evidence="6" type="ORF">IAA54_03955</name>
</gene>
<dbReference type="Gene3D" id="2.60.40.1500">
    <property type="entry name" value="Glycosyl hydrolase domain, family 39"/>
    <property type="match status" value="1"/>
</dbReference>
<dbReference type="PANTHER" id="PTHR12631">
    <property type="entry name" value="ALPHA-L-IDURONIDASE"/>
    <property type="match status" value="1"/>
</dbReference>
<sequence>MGTQKNPPVEICVRADKILGKQEHFWRYVGYDECNYTYMPEGEQLLRMFGGLKDAPYSIRTHFMFCTGNCRGAYKFGSTNLYTEDGQGNPVFDFTCYDRILDAQLQSGNKPFVELGFMPMDLADTSFGRNIHENWYDTYKNVGWTFPPKDYDRWHLLIETLAAHLLERYGEKEASSWDYELWNEPDIFYWSGSAAEYCKLYDYTEHALHSILPQARLSGPATTGPTEGSNSLKFLRAFLDHCRSGINYCTQKQGTRLDFITFHVKGGGFPFSVPARVKKENPSIESLLLQVKTGLDAVRDCGFGDREIVLSEADPDGWAAGGMYDNANMVFRNSEYYASYVACAYVGIERLSVEYGMKVRPLAWAWTFPGETCFEGTRAFTTQGIEKPVFHTFQLLSMLGSEKMVLESTGISADTKASPDISGIAAGDLSEPGSPLGILLYSHFEDRDAQSVTPVKMSLSGLAPGEVRVSRYSVDKNHSNGYEEWLRRGSPLYPSGEDYEAIRQSGLLAPPETEVFRVSEDGTLSLEWELPLHGVWFLSVKRA</sequence>
<reference evidence="6" key="2">
    <citation type="journal article" date="2021" name="PeerJ">
        <title>Extensive microbial diversity within the chicken gut microbiome revealed by metagenomics and culture.</title>
        <authorList>
            <person name="Gilroy R."/>
            <person name="Ravi A."/>
            <person name="Getino M."/>
            <person name="Pursley I."/>
            <person name="Horton D.L."/>
            <person name="Alikhan N.F."/>
            <person name="Baker D."/>
            <person name="Gharbi K."/>
            <person name="Hall N."/>
            <person name="Watson M."/>
            <person name="Adriaenssens E.M."/>
            <person name="Foster-Nyarko E."/>
            <person name="Jarju S."/>
            <person name="Secka A."/>
            <person name="Antonio M."/>
            <person name="Oren A."/>
            <person name="Chaudhuri R.R."/>
            <person name="La Ragione R."/>
            <person name="Hildebrand F."/>
            <person name="Pallen M.J."/>
        </authorList>
    </citation>
    <scope>NUCLEOTIDE SEQUENCE</scope>
    <source>
        <strain evidence="6">ChiSjej1B19-7085</strain>
    </source>
</reference>
<keyword evidence="2" id="KW-0378">Hydrolase</keyword>